<feature type="region of interest" description="Disordered" evidence="1">
    <location>
        <begin position="194"/>
        <end position="215"/>
    </location>
</feature>
<dbReference type="AlphaFoldDB" id="A0A8H3EI61"/>
<feature type="compositionally biased region" description="Polar residues" evidence="1">
    <location>
        <begin position="137"/>
        <end position="158"/>
    </location>
</feature>
<name>A0A8H3EI61_9LECA</name>
<feature type="region of interest" description="Disordered" evidence="1">
    <location>
        <begin position="314"/>
        <end position="337"/>
    </location>
</feature>
<sequence>MTRAQDSALDTLKLPADHVPKFLAEAKRIFEDGKPPFVTTPGNSTAGSRRPVFLTEFKRIWWPNTEAHTTSMGYTGLSISMSTYTQVREALKDVQIDDDAHWLLGDYGREAREERVREAAVPASSPARERPYRHSTKANSPSFLNNCEQPQPSGSTVFGHSWRRESKQWAPSLKHLFRWWQVAQLAAVSDSAMSDSSSDALYNDPRAGSPEDASAEDVSALARLNTFDKAARLRIFCIPLQRLSTTKTPILQASAVATKLHNLLSLSSECFDPECIVQPPGPQEFARIQKIELVLDVPLFSYRTNPIDRDLSLEKKSSGKKVPASNPTSQDESLINI</sequence>
<organism evidence="2 3">
    <name type="scientific">Imshaugia aleurites</name>
    <dbReference type="NCBI Taxonomy" id="172621"/>
    <lineage>
        <taxon>Eukaryota</taxon>
        <taxon>Fungi</taxon>
        <taxon>Dikarya</taxon>
        <taxon>Ascomycota</taxon>
        <taxon>Pezizomycotina</taxon>
        <taxon>Lecanoromycetes</taxon>
        <taxon>OSLEUM clade</taxon>
        <taxon>Lecanoromycetidae</taxon>
        <taxon>Lecanorales</taxon>
        <taxon>Lecanorineae</taxon>
        <taxon>Parmeliaceae</taxon>
        <taxon>Imshaugia</taxon>
    </lineage>
</organism>
<reference evidence="2" key="1">
    <citation type="submission" date="2021-03" db="EMBL/GenBank/DDBJ databases">
        <authorList>
            <person name="Tagirdzhanova G."/>
        </authorList>
    </citation>
    <scope>NUCLEOTIDE SEQUENCE</scope>
</reference>
<gene>
    <name evidence="2" type="ORF">IMSHALPRED_000057</name>
</gene>
<protein>
    <submittedName>
        <fullName evidence="2">Uncharacterized protein</fullName>
    </submittedName>
</protein>
<feature type="region of interest" description="Disordered" evidence="1">
    <location>
        <begin position="117"/>
        <end position="159"/>
    </location>
</feature>
<comment type="caution">
    <text evidence="2">The sequence shown here is derived from an EMBL/GenBank/DDBJ whole genome shotgun (WGS) entry which is preliminary data.</text>
</comment>
<keyword evidence="3" id="KW-1185">Reference proteome</keyword>
<feature type="compositionally biased region" description="Polar residues" evidence="1">
    <location>
        <begin position="325"/>
        <end position="337"/>
    </location>
</feature>
<dbReference type="EMBL" id="CAJPDT010000001">
    <property type="protein sequence ID" value="CAF9904442.1"/>
    <property type="molecule type" value="Genomic_DNA"/>
</dbReference>
<evidence type="ECO:0000256" key="1">
    <source>
        <dbReference type="SAM" id="MobiDB-lite"/>
    </source>
</evidence>
<proteinExistence type="predicted"/>
<evidence type="ECO:0000313" key="2">
    <source>
        <dbReference type="EMBL" id="CAF9904442.1"/>
    </source>
</evidence>
<dbReference type="Proteomes" id="UP000664534">
    <property type="component" value="Unassembled WGS sequence"/>
</dbReference>
<accession>A0A8H3EI61</accession>
<evidence type="ECO:0000313" key="3">
    <source>
        <dbReference type="Proteomes" id="UP000664534"/>
    </source>
</evidence>